<keyword evidence="10" id="KW-0539">Nucleus</keyword>
<dbReference type="Proteomes" id="UP000053611">
    <property type="component" value="Unassembled WGS sequence"/>
</dbReference>
<dbReference type="Pfam" id="PF13087">
    <property type="entry name" value="AAA_12"/>
    <property type="match status" value="1"/>
</dbReference>
<dbReference type="PANTHER" id="PTHR43788:SF8">
    <property type="entry name" value="DNA-BINDING PROTEIN SMUBP-2"/>
    <property type="match status" value="1"/>
</dbReference>
<evidence type="ECO:0000256" key="1">
    <source>
        <dbReference type="ARBA" id="ARBA00004123"/>
    </source>
</evidence>
<dbReference type="Pfam" id="PF13086">
    <property type="entry name" value="AAA_11"/>
    <property type="match status" value="1"/>
</dbReference>
<dbReference type="SUPFAM" id="SSF52540">
    <property type="entry name" value="P-loop containing nucleoside triphosphate hydrolases"/>
    <property type="match status" value="1"/>
</dbReference>
<keyword evidence="16" id="KW-1185">Reference proteome</keyword>
<proteinExistence type="inferred from homology"/>
<evidence type="ECO:0000256" key="8">
    <source>
        <dbReference type="ARBA" id="ARBA00022806"/>
    </source>
</evidence>
<dbReference type="Gene3D" id="3.40.50.300">
    <property type="entry name" value="P-loop containing nucleotide triphosphate hydrolases"/>
    <property type="match status" value="2"/>
</dbReference>
<dbReference type="InterPro" id="IPR041677">
    <property type="entry name" value="DNA2/NAM7_AAA_11"/>
</dbReference>
<dbReference type="SMART" id="SM00382">
    <property type="entry name" value="AAA"/>
    <property type="match status" value="1"/>
</dbReference>
<evidence type="ECO:0000256" key="11">
    <source>
        <dbReference type="ARBA" id="ARBA00048432"/>
    </source>
</evidence>
<dbReference type="GO" id="GO:0003723">
    <property type="term" value="F:RNA binding"/>
    <property type="evidence" value="ECO:0007669"/>
    <property type="project" value="InterPro"/>
</dbReference>
<dbReference type="GO" id="GO:0005634">
    <property type="term" value="C:nucleus"/>
    <property type="evidence" value="ECO:0007669"/>
    <property type="project" value="UniProtKB-SubCell"/>
</dbReference>
<dbReference type="InterPro" id="IPR014001">
    <property type="entry name" value="Helicase_ATP-bd"/>
</dbReference>
<dbReference type="SMART" id="SM00487">
    <property type="entry name" value="DEXDc"/>
    <property type="match status" value="1"/>
</dbReference>
<sequence>MAALLETRAPTEAELEAFFSRHEELLAAERAEEEEQTRLLNTNCSPKLLESKGLALGSLGVASISVGLGGKTLVELCRPIAYNVDTELPLHTFRNGDPARIEEIVPEKKGKKAEAAGVDGVVYRVGRDKIVVAVSEGDVELPERLRLLKLANSATYDRMRRTLEHLRRLVLPGESTPNAANWPLINALLGISPPTWSTIPPPLNGDGMHWYSSRLNDSQKEAIEFCLRADTLACIHGPPGTGKTHTLIEVIFQLLARPAGPETTQPPRILVTAPSNLALDNLLLRLHTLAQLPDYAGLLPPGSILRLGHPTRVNRDLVRETLDWRAANGEEGALVRDVGKEIEGHLSDLGRKRGEKGAVKGRERGNKWQEVRELRKEYRQREAKVVTNTVRRARVVLATCHTAGARQLNNMQFDVAIVDEATQAVEAVCWVPILKSKKLILAGDPQQLPPTILSKDTKGKRKEKKQKVEGAKKTMPEAKETAVASEEDGPVSEADSSDGDEQVVEASKKLAGISVKAKSLRPPHTLETTLFDRLERLYGPGVKRVLKVQYRMNERIAAFPSATLYGGELVSDESVAHRTLLDLPTASDSDDARDVLEHPVVFFDTDGCEFYERSEADDVKSLGEGSKANENEAVVVAAWARKLVQHGVAPAEVGIVVPYQAQVSVLAGMLRDEYPEMTIGTVDGLQGQERDAVILSLVRSNEKGEVGFLGEHRRLNVAMTRPRMQLCVVGDSSTVAKGSAYLKKWMAWLEENADVRYAGDEV</sequence>
<dbReference type="GeneID" id="28981267"/>
<keyword evidence="8 15" id="KW-0347">Helicase</keyword>
<dbReference type="RefSeq" id="XP_018281873.1">
    <property type="nucleotide sequence ID" value="XM_018420664.1"/>
</dbReference>
<reference evidence="15 16" key="1">
    <citation type="submission" date="2015-03" db="EMBL/GenBank/DDBJ databases">
        <title>Genomics and transcriptomics of the oil-accumulating basidiomycete yeast T. oleaginosus allow insights into substrate utilization and the diverse evolutionary trajectories of mating systems in fungi.</title>
        <authorList>
            <consortium name="DOE Joint Genome Institute"/>
            <person name="Kourist R."/>
            <person name="Kracht O."/>
            <person name="Bracharz F."/>
            <person name="Lipzen A."/>
            <person name="Nolan M."/>
            <person name="Ohm R."/>
            <person name="Grigoriev I."/>
            <person name="Sun S."/>
            <person name="Heitman J."/>
            <person name="Bruck T."/>
            <person name="Nowrousian M."/>
        </authorList>
    </citation>
    <scope>NUCLEOTIDE SEQUENCE [LARGE SCALE GENOMIC DNA]</scope>
    <source>
        <strain evidence="15 16">IBC0246</strain>
    </source>
</reference>
<dbReference type="Pfam" id="PF21138">
    <property type="entry name" value="SMUBP-2_HCS1_1B"/>
    <property type="match status" value="1"/>
</dbReference>
<dbReference type="PANTHER" id="PTHR43788">
    <property type="entry name" value="DNA2/NAM7 HELICASE FAMILY MEMBER"/>
    <property type="match status" value="1"/>
</dbReference>
<evidence type="ECO:0000313" key="16">
    <source>
        <dbReference type="Proteomes" id="UP000053611"/>
    </source>
</evidence>
<dbReference type="InterPro" id="IPR050534">
    <property type="entry name" value="Coronavir_polyprotein_1ab"/>
</dbReference>
<name>A0A0J0XWB6_9TREE</name>
<organism evidence="15 16">
    <name type="scientific">Cutaneotrichosporon oleaginosum</name>
    <dbReference type="NCBI Taxonomy" id="879819"/>
    <lineage>
        <taxon>Eukaryota</taxon>
        <taxon>Fungi</taxon>
        <taxon>Dikarya</taxon>
        <taxon>Basidiomycota</taxon>
        <taxon>Agaricomycotina</taxon>
        <taxon>Tremellomycetes</taxon>
        <taxon>Trichosporonales</taxon>
        <taxon>Trichosporonaceae</taxon>
        <taxon>Cutaneotrichosporon</taxon>
    </lineage>
</organism>
<comment type="similarity">
    <text evidence="3">Belongs to the DNA2/NAM7 helicase family.</text>
</comment>
<feature type="domain" description="AAA+ ATPase" evidence="13">
    <location>
        <begin position="229"/>
        <end position="606"/>
    </location>
</feature>
<dbReference type="GO" id="GO:0005524">
    <property type="term" value="F:ATP binding"/>
    <property type="evidence" value="ECO:0007669"/>
    <property type="project" value="UniProtKB-KW"/>
</dbReference>
<dbReference type="AlphaFoldDB" id="A0A0J0XWB6"/>
<evidence type="ECO:0000256" key="5">
    <source>
        <dbReference type="ARBA" id="ARBA00022490"/>
    </source>
</evidence>
<evidence type="ECO:0000256" key="7">
    <source>
        <dbReference type="ARBA" id="ARBA00022801"/>
    </source>
</evidence>
<feature type="domain" description="Helicase ATP-binding" evidence="14">
    <location>
        <begin position="211"/>
        <end position="481"/>
    </location>
</feature>
<comment type="subcellular location">
    <subcellularLocation>
        <location evidence="2">Cytoplasm</location>
    </subcellularLocation>
    <subcellularLocation>
        <location evidence="1">Nucleus</location>
    </subcellularLocation>
</comment>
<gene>
    <name evidence="15" type="ORF">CC85DRAFT_255036</name>
</gene>
<evidence type="ECO:0000256" key="10">
    <source>
        <dbReference type="ARBA" id="ARBA00023242"/>
    </source>
</evidence>
<keyword evidence="5" id="KW-0963">Cytoplasm</keyword>
<evidence type="ECO:0000256" key="12">
    <source>
        <dbReference type="SAM" id="MobiDB-lite"/>
    </source>
</evidence>
<protein>
    <recommendedName>
        <fullName evidence="4">DNA helicase</fullName>
        <ecNumber evidence="4">3.6.4.12</ecNumber>
    </recommendedName>
</protein>
<dbReference type="GO" id="GO:0016787">
    <property type="term" value="F:hydrolase activity"/>
    <property type="evidence" value="ECO:0007669"/>
    <property type="project" value="UniProtKB-KW"/>
</dbReference>
<keyword evidence="6" id="KW-0547">Nucleotide-binding</keyword>
<feature type="compositionally biased region" description="Basic and acidic residues" evidence="12">
    <location>
        <begin position="466"/>
        <end position="480"/>
    </location>
</feature>
<dbReference type="EMBL" id="KQ087181">
    <property type="protein sequence ID" value="KLT45382.1"/>
    <property type="molecule type" value="Genomic_DNA"/>
</dbReference>
<dbReference type="InterPro" id="IPR041679">
    <property type="entry name" value="DNA2/NAM7-like_C"/>
</dbReference>
<keyword evidence="9" id="KW-0067">ATP-binding</keyword>
<evidence type="ECO:0000313" key="15">
    <source>
        <dbReference type="EMBL" id="KLT45382.1"/>
    </source>
</evidence>
<dbReference type="GO" id="GO:0005737">
    <property type="term" value="C:cytoplasm"/>
    <property type="evidence" value="ECO:0007669"/>
    <property type="project" value="UniProtKB-SubCell"/>
</dbReference>
<dbReference type="OrthoDB" id="6730379at2759"/>
<dbReference type="InterPro" id="IPR027417">
    <property type="entry name" value="P-loop_NTPase"/>
</dbReference>
<evidence type="ECO:0000256" key="3">
    <source>
        <dbReference type="ARBA" id="ARBA00007913"/>
    </source>
</evidence>
<evidence type="ECO:0000256" key="4">
    <source>
        <dbReference type="ARBA" id="ARBA00012551"/>
    </source>
</evidence>
<dbReference type="STRING" id="879819.A0A0J0XWB6"/>
<dbReference type="EC" id="3.6.4.12" evidence="4"/>
<accession>A0A0J0XWB6</accession>
<dbReference type="InterPro" id="IPR048761">
    <property type="entry name" value="SMUBP-2_HCS1_1B"/>
</dbReference>
<comment type="catalytic activity">
    <reaction evidence="11">
        <text>ATP + H2O = ADP + phosphate + H(+)</text>
        <dbReference type="Rhea" id="RHEA:13065"/>
        <dbReference type="ChEBI" id="CHEBI:15377"/>
        <dbReference type="ChEBI" id="CHEBI:15378"/>
        <dbReference type="ChEBI" id="CHEBI:30616"/>
        <dbReference type="ChEBI" id="CHEBI:43474"/>
        <dbReference type="ChEBI" id="CHEBI:456216"/>
        <dbReference type="EC" id="3.6.4.12"/>
    </reaction>
    <physiologicalReaction direction="left-to-right" evidence="11">
        <dbReference type="Rhea" id="RHEA:13066"/>
    </physiologicalReaction>
</comment>
<dbReference type="GO" id="GO:0043139">
    <property type="term" value="F:5'-3' DNA helicase activity"/>
    <property type="evidence" value="ECO:0007669"/>
    <property type="project" value="TreeGrafter"/>
</dbReference>
<dbReference type="Gene3D" id="2.40.30.270">
    <property type="match status" value="1"/>
</dbReference>
<dbReference type="CDD" id="cd18808">
    <property type="entry name" value="SF1_C_Upf1"/>
    <property type="match status" value="1"/>
</dbReference>
<evidence type="ECO:0000256" key="2">
    <source>
        <dbReference type="ARBA" id="ARBA00004496"/>
    </source>
</evidence>
<dbReference type="InterPro" id="IPR047187">
    <property type="entry name" value="SF1_C_Upf1"/>
</dbReference>
<keyword evidence="7" id="KW-0378">Hydrolase</keyword>
<evidence type="ECO:0000256" key="9">
    <source>
        <dbReference type="ARBA" id="ARBA00022840"/>
    </source>
</evidence>
<evidence type="ECO:0000259" key="14">
    <source>
        <dbReference type="SMART" id="SM00487"/>
    </source>
</evidence>
<dbReference type="InterPro" id="IPR003593">
    <property type="entry name" value="AAA+_ATPase"/>
</dbReference>
<evidence type="ECO:0000259" key="13">
    <source>
        <dbReference type="SMART" id="SM00382"/>
    </source>
</evidence>
<evidence type="ECO:0000256" key="6">
    <source>
        <dbReference type="ARBA" id="ARBA00022741"/>
    </source>
</evidence>
<feature type="compositionally biased region" description="Acidic residues" evidence="12">
    <location>
        <begin position="485"/>
        <end position="503"/>
    </location>
</feature>
<feature type="region of interest" description="Disordered" evidence="12">
    <location>
        <begin position="448"/>
        <end position="503"/>
    </location>
</feature>